<reference evidence="1 2" key="1">
    <citation type="submission" date="2016-10" db="EMBL/GenBank/DDBJ databases">
        <authorList>
            <person name="de Groot N.N."/>
        </authorList>
    </citation>
    <scope>NUCLEOTIDE SEQUENCE [LARGE SCALE GENOMIC DNA]</scope>
    <source>
        <strain evidence="2">KMM 9023,NRIC 0796,JCM 17311,KCTC 23692</strain>
    </source>
</reference>
<sequence length="138" mass="14718">MSATLIMIIALIAVIGVVAALVRLSPSEPARWHAGAEFGPDADMAGGVTRNIAGGEETFARLIAIIEATPRTERLAGSAEGARVTFLTRSRLWGFPDYTTIARVAPDRIAILARLRFGSSDMGVNRKRVEGWLAALEG</sequence>
<dbReference type="OrthoDB" id="8479024at2"/>
<dbReference type="RefSeq" id="WP_092080321.1">
    <property type="nucleotide sequence ID" value="NZ_FOYI01000006.1"/>
</dbReference>
<organism evidence="1 2">
    <name type="scientific">Poseidonocella sedimentorum</name>
    <dbReference type="NCBI Taxonomy" id="871652"/>
    <lineage>
        <taxon>Bacteria</taxon>
        <taxon>Pseudomonadati</taxon>
        <taxon>Pseudomonadota</taxon>
        <taxon>Alphaproteobacteria</taxon>
        <taxon>Rhodobacterales</taxon>
        <taxon>Roseobacteraceae</taxon>
        <taxon>Poseidonocella</taxon>
    </lineage>
</organism>
<dbReference type="InterPro" id="IPR010865">
    <property type="entry name" value="DUF1499"/>
</dbReference>
<proteinExistence type="predicted"/>
<dbReference type="Pfam" id="PF07386">
    <property type="entry name" value="DUF1499"/>
    <property type="match status" value="1"/>
</dbReference>
<dbReference type="STRING" id="871652.SAMN04515673_106106"/>
<evidence type="ECO:0008006" key="3">
    <source>
        <dbReference type="Google" id="ProtNLM"/>
    </source>
</evidence>
<accession>A0A1I6DYU3</accession>
<dbReference type="EMBL" id="FOYI01000006">
    <property type="protein sequence ID" value="SFR10710.1"/>
    <property type="molecule type" value="Genomic_DNA"/>
</dbReference>
<keyword evidence="2" id="KW-1185">Reference proteome</keyword>
<gene>
    <name evidence="1" type="ORF">SAMN04515673_106106</name>
</gene>
<dbReference type="Proteomes" id="UP000199302">
    <property type="component" value="Unassembled WGS sequence"/>
</dbReference>
<protein>
    <recommendedName>
        <fullName evidence="3">DUF1499 domain-containing protein</fullName>
    </recommendedName>
</protein>
<evidence type="ECO:0000313" key="1">
    <source>
        <dbReference type="EMBL" id="SFR10710.1"/>
    </source>
</evidence>
<name>A0A1I6DYU3_9RHOB</name>
<evidence type="ECO:0000313" key="2">
    <source>
        <dbReference type="Proteomes" id="UP000199302"/>
    </source>
</evidence>
<dbReference type="AlphaFoldDB" id="A0A1I6DYU3"/>